<dbReference type="EMBL" id="SDMP01000011">
    <property type="protein sequence ID" value="RYR28845.1"/>
    <property type="molecule type" value="Genomic_DNA"/>
</dbReference>
<protein>
    <recommendedName>
        <fullName evidence="1">MULE transposase domain-containing protein</fullName>
    </recommendedName>
</protein>
<dbReference type="PANTHER" id="PTHR47718:SF13">
    <property type="entry name" value="OS09G0290500 PROTEIN"/>
    <property type="match status" value="1"/>
</dbReference>
<evidence type="ECO:0000313" key="2">
    <source>
        <dbReference type="EMBL" id="RYR28845.1"/>
    </source>
</evidence>
<accession>A0A445AR11</accession>
<dbReference type="Proteomes" id="UP000289738">
    <property type="component" value="Chromosome B01"/>
</dbReference>
<dbReference type="InterPro" id="IPR018289">
    <property type="entry name" value="MULE_transposase_dom"/>
</dbReference>
<dbReference type="PANTHER" id="PTHR47718">
    <property type="entry name" value="OS01G0519700 PROTEIN"/>
    <property type="match status" value="1"/>
</dbReference>
<name>A0A445AR11_ARAHY</name>
<dbReference type="Pfam" id="PF10551">
    <property type="entry name" value="MULE"/>
    <property type="match status" value="1"/>
</dbReference>
<reference evidence="2 3" key="1">
    <citation type="submission" date="2019-01" db="EMBL/GenBank/DDBJ databases">
        <title>Sequencing of cultivated peanut Arachis hypogaea provides insights into genome evolution and oil improvement.</title>
        <authorList>
            <person name="Chen X."/>
        </authorList>
    </citation>
    <scope>NUCLEOTIDE SEQUENCE [LARGE SCALE GENOMIC DNA]</scope>
    <source>
        <strain evidence="3">cv. Fuhuasheng</strain>
        <tissue evidence="2">Leaves</tissue>
    </source>
</reference>
<proteinExistence type="predicted"/>
<keyword evidence="3" id="KW-1185">Reference proteome</keyword>
<organism evidence="2 3">
    <name type="scientific">Arachis hypogaea</name>
    <name type="common">Peanut</name>
    <dbReference type="NCBI Taxonomy" id="3818"/>
    <lineage>
        <taxon>Eukaryota</taxon>
        <taxon>Viridiplantae</taxon>
        <taxon>Streptophyta</taxon>
        <taxon>Embryophyta</taxon>
        <taxon>Tracheophyta</taxon>
        <taxon>Spermatophyta</taxon>
        <taxon>Magnoliopsida</taxon>
        <taxon>eudicotyledons</taxon>
        <taxon>Gunneridae</taxon>
        <taxon>Pentapetalae</taxon>
        <taxon>rosids</taxon>
        <taxon>fabids</taxon>
        <taxon>Fabales</taxon>
        <taxon>Fabaceae</taxon>
        <taxon>Papilionoideae</taxon>
        <taxon>50 kb inversion clade</taxon>
        <taxon>dalbergioids sensu lato</taxon>
        <taxon>Dalbergieae</taxon>
        <taxon>Pterocarpus clade</taxon>
        <taxon>Arachis</taxon>
    </lineage>
</organism>
<feature type="domain" description="MULE transposase" evidence="1">
    <location>
        <begin position="91"/>
        <end position="139"/>
    </location>
</feature>
<evidence type="ECO:0000313" key="3">
    <source>
        <dbReference type="Proteomes" id="UP000289738"/>
    </source>
</evidence>
<comment type="caution">
    <text evidence="2">The sequence shown here is derived from an EMBL/GenBank/DDBJ whole genome shotgun (WGS) entry which is preliminary data.</text>
</comment>
<gene>
    <name evidence="2" type="ORF">Ahy_B01g053032</name>
</gene>
<dbReference type="AlphaFoldDB" id="A0A445AR11"/>
<sequence>MKEVGISILNIFGSLASQCGGYENVNFLIKDMHNQVAKQRRQLPDDLKSTMAYLKTLVETDQNLFYSVREWQRRCCDGRCQLDYDLFGNMLAFDATYKKNIYILLAVIFSEVNHHHQTVVFGSTIVSNERKSTYVWLLK</sequence>
<evidence type="ECO:0000259" key="1">
    <source>
        <dbReference type="Pfam" id="PF10551"/>
    </source>
</evidence>